<protein>
    <submittedName>
        <fullName evidence="2">Uncharacterized protein</fullName>
    </submittedName>
</protein>
<evidence type="ECO:0000313" key="3">
    <source>
        <dbReference type="EMBL" id="KAG7362158.1"/>
    </source>
</evidence>
<comment type="caution">
    <text evidence="2">The sequence shown here is derived from an EMBL/GenBank/DDBJ whole genome shotgun (WGS) entry which is preliminary data.</text>
</comment>
<gene>
    <name evidence="2" type="ORF">IV203_017671</name>
    <name evidence="3" type="ORF">IV203_025824</name>
</gene>
<dbReference type="EMBL" id="JAGRRH010000012">
    <property type="protein sequence ID" value="KAG7362158.1"/>
    <property type="molecule type" value="Genomic_DNA"/>
</dbReference>
<evidence type="ECO:0000256" key="1">
    <source>
        <dbReference type="SAM" id="MobiDB-lite"/>
    </source>
</evidence>
<reference evidence="2" key="2">
    <citation type="submission" date="2021-04" db="EMBL/GenBank/DDBJ databases">
        <authorList>
            <person name="Podell S."/>
        </authorList>
    </citation>
    <scope>NUCLEOTIDE SEQUENCE</scope>
    <source>
        <strain evidence="2">Hildebrandi</strain>
    </source>
</reference>
<feature type="compositionally biased region" description="Basic and acidic residues" evidence="1">
    <location>
        <begin position="14"/>
        <end position="23"/>
    </location>
</feature>
<name>A0A9K3K8I0_9STRA</name>
<evidence type="ECO:0000313" key="4">
    <source>
        <dbReference type="Proteomes" id="UP000693970"/>
    </source>
</evidence>
<feature type="compositionally biased region" description="Basic and acidic residues" evidence="1">
    <location>
        <begin position="117"/>
        <end position="134"/>
    </location>
</feature>
<feature type="region of interest" description="Disordered" evidence="1">
    <location>
        <begin position="1"/>
        <end position="46"/>
    </location>
</feature>
<feature type="region of interest" description="Disordered" evidence="1">
    <location>
        <begin position="117"/>
        <end position="139"/>
    </location>
</feature>
<dbReference type="EMBL" id="JAGRRH010000041">
    <property type="protein sequence ID" value="KAG7339094.1"/>
    <property type="molecule type" value="Genomic_DNA"/>
</dbReference>
<evidence type="ECO:0000313" key="2">
    <source>
        <dbReference type="EMBL" id="KAG7339094.1"/>
    </source>
</evidence>
<proteinExistence type="predicted"/>
<dbReference type="AlphaFoldDB" id="A0A9K3K8I0"/>
<dbReference type="Proteomes" id="UP000693970">
    <property type="component" value="Unassembled WGS sequence"/>
</dbReference>
<organism evidence="2 4">
    <name type="scientific">Nitzschia inconspicua</name>
    <dbReference type="NCBI Taxonomy" id="303405"/>
    <lineage>
        <taxon>Eukaryota</taxon>
        <taxon>Sar</taxon>
        <taxon>Stramenopiles</taxon>
        <taxon>Ochrophyta</taxon>
        <taxon>Bacillariophyta</taxon>
        <taxon>Bacillariophyceae</taxon>
        <taxon>Bacillariophycidae</taxon>
        <taxon>Bacillariales</taxon>
        <taxon>Bacillariaceae</taxon>
        <taxon>Nitzschia</taxon>
    </lineage>
</organism>
<reference evidence="2" key="1">
    <citation type="journal article" date="2021" name="Sci. Rep.">
        <title>Diploid genomic architecture of Nitzschia inconspicua, an elite biomass production diatom.</title>
        <authorList>
            <person name="Oliver A."/>
            <person name="Podell S."/>
            <person name="Pinowska A."/>
            <person name="Traller J.C."/>
            <person name="Smith S.R."/>
            <person name="McClure R."/>
            <person name="Beliaev A."/>
            <person name="Bohutskyi P."/>
            <person name="Hill E.A."/>
            <person name="Rabines A."/>
            <person name="Zheng H."/>
            <person name="Allen L.Z."/>
            <person name="Kuo A."/>
            <person name="Grigoriev I.V."/>
            <person name="Allen A.E."/>
            <person name="Hazlebeck D."/>
            <person name="Allen E.E."/>
        </authorList>
    </citation>
    <scope>NUCLEOTIDE SEQUENCE</scope>
    <source>
        <strain evidence="2">Hildebrandi</strain>
    </source>
</reference>
<keyword evidence="4" id="KW-1185">Reference proteome</keyword>
<accession>A0A9K3K8I0</accession>
<feature type="compositionally biased region" description="Polar residues" evidence="1">
    <location>
        <begin position="24"/>
        <end position="41"/>
    </location>
</feature>
<sequence>MPFKAHNGHIIQGCEKDHDHGDNRSVTSTDFTESVSSSASRTFDDDEVSTFPQHRIFIFELALGEDDEDENDEERLQPRHRPGLYMMWRKCYITESCSILSDLTHESNDEEDYFVTHDDSSESSRHQQKPEKQIKQHRFHHQQHLRQHVPRFLPKMIHRSIERINSLRPLAGLSH</sequence>